<evidence type="ECO:0008006" key="6">
    <source>
        <dbReference type="Google" id="ProtNLM"/>
    </source>
</evidence>
<dbReference type="EMBL" id="CAMAPC010000020">
    <property type="protein sequence ID" value="CAH9065235.1"/>
    <property type="molecule type" value="Genomic_DNA"/>
</dbReference>
<feature type="transmembrane region" description="Helical" evidence="1">
    <location>
        <begin position="53"/>
        <end position="77"/>
    </location>
</feature>
<keyword evidence="1" id="KW-1133">Transmembrane helix</keyword>
<protein>
    <recommendedName>
        <fullName evidence="6">DUF2878 domain-containing protein</fullName>
    </recommendedName>
</protein>
<dbReference type="InterPro" id="IPR021306">
    <property type="entry name" value="DUF2878"/>
</dbReference>
<feature type="transmembrane region" description="Helical" evidence="1">
    <location>
        <begin position="143"/>
        <end position="162"/>
    </location>
</feature>
<dbReference type="EMBL" id="CAMAPD010000022">
    <property type="protein sequence ID" value="CAH9066520.1"/>
    <property type="molecule type" value="Genomic_DNA"/>
</dbReference>
<evidence type="ECO:0000313" key="5">
    <source>
        <dbReference type="Proteomes" id="UP001152485"/>
    </source>
</evidence>
<evidence type="ECO:0000256" key="1">
    <source>
        <dbReference type="SAM" id="Phobius"/>
    </source>
</evidence>
<accession>A0A9W4R3G7</accession>
<proteinExistence type="predicted"/>
<feature type="transmembrane region" description="Helical" evidence="1">
    <location>
        <begin position="7"/>
        <end position="24"/>
    </location>
</feature>
<feature type="transmembrane region" description="Helical" evidence="1">
    <location>
        <begin position="114"/>
        <end position="137"/>
    </location>
</feature>
<sequence>MYRHAATIRLVINFALFQLCWLLAFFFQAQAVWAMLLICIALFFSHEKYLKQLLLLAACLPIGIGLEVFASYSSLIVHPHGTVPSWLIILWIAFILTFDSSLKRLFALPKYLGSVVFALFAPISYITAANFGIFDIIMPIETFYLAFSMLWLICTLFIIRIYDWLLIKR</sequence>
<keyword evidence="1" id="KW-0812">Transmembrane</keyword>
<name>A0A9W4R3G7_9GAMM</name>
<evidence type="ECO:0000313" key="2">
    <source>
        <dbReference type="EMBL" id="CAH9065235.1"/>
    </source>
</evidence>
<organism evidence="2 4">
    <name type="scientific">Pseudoalteromonas holothuriae</name>
    <dbReference type="NCBI Taxonomy" id="2963714"/>
    <lineage>
        <taxon>Bacteria</taxon>
        <taxon>Pseudomonadati</taxon>
        <taxon>Pseudomonadota</taxon>
        <taxon>Gammaproteobacteria</taxon>
        <taxon>Alteromonadales</taxon>
        <taxon>Pseudoalteromonadaceae</taxon>
        <taxon>Pseudoalteromonas</taxon>
    </lineage>
</organism>
<feature type="transmembrane region" description="Helical" evidence="1">
    <location>
        <begin position="83"/>
        <end position="102"/>
    </location>
</feature>
<evidence type="ECO:0000313" key="3">
    <source>
        <dbReference type="EMBL" id="CAH9066520.1"/>
    </source>
</evidence>
<keyword evidence="4" id="KW-1185">Reference proteome</keyword>
<dbReference type="Proteomes" id="UP001152467">
    <property type="component" value="Unassembled WGS sequence"/>
</dbReference>
<dbReference type="Proteomes" id="UP001152485">
    <property type="component" value="Unassembled WGS sequence"/>
</dbReference>
<dbReference type="RefSeq" id="WP_261594887.1">
    <property type="nucleotide sequence ID" value="NZ_CAMAPC010000020.1"/>
</dbReference>
<keyword evidence="1" id="KW-0472">Membrane</keyword>
<reference evidence="2 5" key="1">
    <citation type="submission" date="2022-07" db="EMBL/GenBank/DDBJ databases">
        <authorList>
            <person name="Criscuolo A."/>
        </authorList>
    </citation>
    <scope>NUCLEOTIDE SEQUENCE</scope>
    <source>
        <strain evidence="5">CIP 111951</strain>
        <strain evidence="2">CIP111854</strain>
        <strain evidence="3">CIP111951</strain>
    </source>
</reference>
<dbReference type="AlphaFoldDB" id="A0A9W4R3G7"/>
<evidence type="ECO:0000313" key="4">
    <source>
        <dbReference type="Proteomes" id="UP001152467"/>
    </source>
</evidence>
<feature type="transmembrane region" description="Helical" evidence="1">
    <location>
        <begin position="30"/>
        <end position="46"/>
    </location>
</feature>
<comment type="caution">
    <text evidence="2">The sequence shown here is derived from an EMBL/GenBank/DDBJ whole genome shotgun (WGS) entry which is preliminary data.</text>
</comment>
<gene>
    <name evidence="2" type="ORF">PSECIP111854_03634</name>
    <name evidence="3" type="ORF">PSECIP111951_03592</name>
</gene>
<dbReference type="Pfam" id="PF11086">
    <property type="entry name" value="DUF2878"/>
    <property type="match status" value="1"/>
</dbReference>